<dbReference type="Gene3D" id="2.120.10.70">
    <property type="entry name" value="Fucose-specific lectin"/>
    <property type="match status" value="1"/>
</dbReference>
<reference evidence="1" key="1">
    <citation type="submission" date="2022-10" db="EMBL/GenBank/DDBJ databases">
        <title>The complete genomes of actinobacterial strains from the NBC collection.</title>
        <authorList>
            <person name="Joergensen T.S."/>
            <person name="Alvarez Arevalo M."/>
            <person name="Sterndorff E.B."/>
            <person name="Faurdal D."/>
            <person name="Vuksanovic O."/>
            <person name="Mourched A.-S."/>
            <person name="Charusanti P."/>
            <person name="Shaw S."/>
            <person name="Blin K."/>
            <person name="Weber T."/>
        </authorList>
    </citation>
    <scope>NUCLEOTIDE SEQUENCE</scope>
    <source>
        <strain evidence="1">NBC_00248</strain>
    </source>
</reference>
<organism evidence="1 2">
    <name type="scientific">Streptomyces virginiae</name>
    <name type="common">Streptomyces cinnamonensis</name>
    <dbReference type="NCBI Taxonomy" id="1961"/>
    <lineage>
        <taxon>Bacteria</taxon>
        <taxon>Bacillati</taxon>
        <taxon>Actinomycetota</taxon>
        <taxon>Actinomycetes</taxon>
        <taxon>Kitasatosporales</taxon>
        <taxon>Streptomycetaceae</taxon>
        <taxon>Streptomyces</taxon>
    </lineage>
</organism>
<name>A0ABZ1T453_STRVG</name>
<dbReference type="Proteomes" id="UP001432039">
    <property type="component" value="Chromosome"/>
</dbReference>
<proteinExistence type="predicted"/>
<dbReference type="EMBL" id="CP108090">
    <property type="protein sequence ID" value="WUQ10215.1"/>
    <property type="molecule type" value="Genomic_DNA"/>
</dbReference>
<dbReference type="SUPFAM" id="SSF89372">
    <property type="entry name" value="Fucose-specific lectin"/>
    <property type="match status" value="1"/>
</dbReference>
<keyword evidence="2" id="KW-1185">Reference proteome</keyword>
<evidence type="ECO:0000313" key="2">
    <source>
        <dbReference type="Proteomes" id="UP001432039"/>
    </source>
</evidence>
<accession>A0ABZ1T453</accession>
<gene>
    <name evidence="1" type="ORF">OG517_01475</name>
</gene>
<evidence type="ECO:0000313" key="1">
    <source>
        <dbReference type="EMBL" id="WUQ10215.1"/>
    </source>
</evidence>
<sequence length="184" mass="19024">MFHTIRTAAGHWTKFGDVAGVVGPIGTVTHAATASVGGQLQVIAISGGKAFHTIRTPAGNWSLWGNVAQAANPTGPITSVSMAGTGSDAHIVIATDNGRHQYHAIRKSNGSWDTFVDLKDVLGTVTAKSLGATTVDGELQLTATTADNKALHTIRHTDRTWTTTPVIFQGVSGTLGAITITGTL</sequence>
<protein>
    <submittedName>
        <fullName evidence="1">Uncharacterized protein</fullName>
    </submittedName>
</protein>
<dbReference type="RefSeq" id="WP_328959776.1">
    <property type="nucleotide sequence ID" value="NZ_CP108090.1"/>
</dbReference>